<dbReference type="OrthoDB" id="8557243at2"/>
<accession>A5G4W7</accession>
<gene>
    <name evidence="2" type="ordered locus">Gura_2660</name>
</gene>
<evidence type="ECO:0000313" key="2">
    <source>
        <dbReference type="EMBL" id="ABQ26835.1"/>
    </source>
</evidence>
<reference evidence="2 3" key="1">
    <citation type="submission" date="2007-05" db="EMBL/GenBank/DDBJ databases">
        <title>Complete sequence of Geobacter uraniireducens Rf4.</title>
        <authorList>
            <consortium name="US DOE Joint Genome Institute"/>
            <person name="Copeland A."/>
            <person name="Lucas S."/>
            <person name="Lapidus A."/>
            <person name="Barry K."/>
            <person name="Detter J.C."/>
            <person name="Glavina del Rio T."/>
            <person name="Hammon N."/>
            <person name="Israni S."/>
            <person name="Dalin E."/>
            <person name="Tice H."/>
            <person name="Pitluck S."/>
            <person name="Chertkov O."/>
            <person name="Brettin T."/>
            <person name="Bruce D."/>
            <person name="Han C."/>
            <person name="Schmutz J."/>
            <person name="Larimer F."/>
            <person name="Land M."/>
            <person name="Hauser L."/>
            <person name="Kyrpides N."/>
            <person name="Mikhailova N."/>
            <person name="Shelobolina E."/>
            <person name="Aklujkar M."/>
            <person name="Lovley D."/>
            <person name="Richardson P."/>
        </authorList>
    </citation>
    <scope>NUCLEOTIDE SEQUENCE [LARGE SCALE GENOMIC DNA]</scope>
    <source>
        <strain evidence="2 3">Rf4</strain>
    </source>
</reference>
<feature type="coiled-coil region" evidence="1">
    <location>
        <begin position="185"/>
        <end position="247"/>
    </location>
</feature>
<keyword evidence="3" id="KW-1185">Reference proteome</keyword>
<sequence>MLRFLQSIFGGVEQGRYPESLVKAAIERAVDGTDPWLRALSGYKKKLRPAVVRAIDHVVALVNALPSPIAVSSGSYGSDPRLKAFFMSTAEMRQILGSDRNLADFLKEPAAAASQVIALLMMEMQERVGFGVALSGDVVVHDVPQVTVSFVGHRLIDPSENEEKTRRQLMRRAYDHLLSIALGRIAIVKGEREDLERRRALLNAKLDLLQRGGWGFDETGSAGVPPSAALEEQLAQIEAELEEVGGDDRMLDVYLGIVADVLGRPEEYLWSGLETLIVDRLGIKRSEPADDAPELTLGVLYNSVGQNRVVTLVALPGEELRRAPG</sequence>
<name>A5G4W7_GEOUR</name>
<keyword evidence="1" id="KW-0175">Coiled coil</keyword>
<dbReference type="KEGG" id="gur:Gura_2660"/>
<dbReference type="AlphaFoldDB" id="A5G4W7"/>
<evidence type="ECO:0000313" key="3">
    <source>
        <dbReference type="Proteomes" id="UP000006695"/>
    </source>
</evidence>
<dbReference type="STRING" id="351605.Gura_2660"/>
<dbReference type="EMBL" id="CP000698">
    <property type="protein sequence ID" value="ABQ26835.1"/>
    <property type="molecule type" value="Genomic_DNA"/>
</dbReference>
<proteinExistence type="predicted"/>
<protein>
    <submittedName>
        <fullName evidence="2">Uncharacterized protein</fullName>
    </submittedName>
</protein>
<organism evidence="2 3">
    <name type="scientific">Geotalea uraniireducens (strain Rf4)</name>
    <name type="common">Geobacter uraniireducens</name>
    <dbReference type="NCBI Taxonomy" id="351605"/>
    <lineage>
        <taxon>Bacteria</taxon>
        <taxon>Pseudomonadati</taxon>
        <taxon>Thermodesulfobacteriota</taxon>
        <taxon>Desulfuromonadia</taxon>
        <taxon>Geobacterales</taxon>
        <taxon>Geobacteraceae</taxon>
        <taxon>Geotalea</taxon>
    </lineage>
</organism>
<evidence type="ECO:0000256" key="1">
    <source>
        <dbReference type="SAM" id="Coils"/>
    </source>
</evidence>
<dbReference type="RefSeq" id="WP_011939512.1">
    <property type="nucleotide sequence ID" value="NC_009483.1"/>
</dbReference>
<dbReference type="HOGENOM" id="CLU_070057_1_0_7"/>
<dbReference type="Proteomes" id="UP000006695">
    <property type="component" value="Chromosome"/>
</dbReference>